<evidence type="ECO:0000256" key="1">
    <source>
        <dbReference type="SAM" id="MobiDB-lite"/>
    </source>
</evidence>
<organism evidence="3 4">
    <name type="scientific">Paraburkholderia caribensis MBA4</name>
    <dbReference type="NCBI Taxonomy" id="1323664"/>
    <lineage>
        <taxon>Bacteria</taxon>
        <taxon>Pseudomonadati</taxon>
        <taxon>Pseudomonadota</taxon>
        <taxon>Betaproteobacteria</taxon>
        <taxon>Burkholderiales</taxon>
        <taxon>Burkholderiaceae</taxon>
        <taxon>Paraburkholderia</taxon>
    </lineage>
</organism>
<dbReference type="InterPro" id="IPR009468">
    <property type="entry name" value="DUF1090"/>
</dbReference>
<keyword evidence="3" id="KW-0614">Plasmid</keyword>
<evidence type="ECO:0000313" key="3">
    <source>
        <dbReference type="EMBL" id="ALL69406.1"/>
    </source>
</evidence>
<dbReference type="EMBL" id="CP012748">
    <property type="protein sequence ID" value="ALL69406.1"/>
    <property type="molecule type" value="Genomic_DNA"/>
</dbReference>
<name>A0A0P0RKT2_9BURK</name>
<keyword evidence="2" id="KW-0732">Signal</keyword>
<sequence length="126" mass="13757">MNRAIKALLLGMVVYPMICLAQTGGCDAKRTSIEREISYAQAHGNAKRVDGLETALAQMNANCTDAMLRSDAQRKVAAAEKALSERQRDLQQAKADGKSAKKIAGRQRKVDEAHAELEKVQTEAMQ</sequence>
<dbReference type="KEGG" id="bcai:K788_0005105"/>
<protein>
    <submittedName>
        <fullName evidence="3">Protein yqjC</fullName>
    </submittedName>
</protein>
<feature type="compositionally biased region" description="Basic and acidic residues" evidence="1">
    <location>
        <begin position="79"/>
        <end position="99"/>
    </location>
</feature>
<evidence type="ECO:0000256" key="2">
    <source>
        <dbReference type="SAM" id="SignalP"/>
    </source>
</evidence>
<dbReference type="Proteomes" id="UP000019146">
    <property type="component" value="Plasmid unnamed"/>
</dbReference>
<proteinExistence type="predicted"/>
<dbReference type="AlphaFoldDB" id="A0A0P0RKT2"/>
<gene>
    <name evidence="3" type="ORF">K788_0005105</name>
</gene>
<evidence type="ECO:0000313" key="4">
    <source>
        <dbReference type="Proteomes" id="UP000019146"/>
    </source>
</evidence>
<feature type="compositionally biased region" description="Basic and acidic residues" evidence="1">
    <location>
        <begin position="108"/>
        <end position="126"/>
    </location>
</feature>
<feature type="signal peptide" evidence="2">
    <location>
        <begin position="1"/>
        <end position="21"/>
    </location>
</feature>
<feature type="region of interest" description="Disordered" evidence="1">
    <location>
        <begin position="79"/>
        <end position="126"/>
    </location>
</feature>
<geneLocation type="plasmid" evidence="4"/>
<dbReference type="Pfam" id="PF06476">
    <property type="entry name" value="DUF1090"/>
    <property type="match status" value="1"/>
</dbReference>
<accession>A0A0P0RKT2</accession>
<feature type="chain" id="PRO_5006054431" evidence="2">
    <location>
        <begin position="22"/>
        <end position="126"/>
    </location>
</feature>
<reference evidence="3 4" key="1">
    <citation type="journal article" date="2014" name="Genome Announc.">
        <title>Draft Genome Sequence of the Haloacid-Degrading Burkholderia caribensis Strain MBA4.</title>
        <authorList>
            <person name="Pan Y."/>
            <person name="Kong K.F."/>
            <person name="Tsang J.S."/>
        </authorList>
    </citation>
    <scope>NUCLEOTIDE SEQUENCE [LARGE SCALE GENOMIC DNA]</scope>
    <source>
        <strain evidence="3 4">MBA4</strain>
        <plasmid evidence="4">Plasmid</plasmid>
    </source>
</reference>